<dbReference type="AlphaFoldDB" id="A0ABD1Z9T3"/>
<evidence type="ECO:0000313" key="1">
    <source>
        <dbReference type="EMBL" id="KAL2644485.1"/>
    </source>
</evidence>
<keyword evidence="2" id="KW-1185">Reference proteome</keyword>
<dbReference type="EMBL" id="JBHFFA010000002">
    <property type="protein sequence ID" value="KAL2644485.1"/>
    <property type="molecule type" value="Genomic_DNA"/>
</dbReference>
<accession>A0ABD1Z9T3</accession>
<reference evidence="1 2" key="1">
    <citation type="submission" date="2024-09" db="EMBL/GenBank/DDBJ databases">
        <title>Chromosome-scale assembly of Riccia fluitans.</title>
        <authorList>
            <person name="Paukszto L."/>
            <person name="Sawicki J."/>
            <person name="Karawczyk K."/>
            <person name="Piernik-Szablinska J."/>
            <person name="Szczecinska M."/>
            <person name="Mazdziarz M."/>
        </authorList>
    </citation>
    <scope>NUCLEOTIDE SEQUENCE [LARGE SCALE GENOMIC DNA]</scope>
    <source>
        <strain evidence="1">Rf_01</strain>
        <tissue evidence="1">Aerial parts of the thallus</tissue>
    </source>
</reference>
<organism evidence="1 2">
    <name type="scientific">Riccia fluitans</name>
    <dbReference type="NCBI Taxonomy" id="41844"/>
    <lineage>
        <taxon>Eukaryota</taxon>
        <taxon>Viridiplantae</taxon>
        <taxon>Streptophyta</taxon>
        <taxon>Embryophyta</taxon>
        <taxon>Marchantiophyta</taxon>
        <taxon>Marchantiopsida</taxon>
        <taxon>Marchantiidae</taxon>
        <taxon>Marchantiales</taxon>
        <taxon>Ricciaceae</taxon>
        <taxon>Riccia</taxon>
    </lineage>
</organism>
<evidence type="ECO:0000313" key="2">
    <source>
        <dbReference type="Proteomes" id="UP001605036"/>
    </source>
</evidence>
<protein>
    <submittedName>
        <fullName evidence="1">Uncharacterized protein</fullName>
    </submittedName>
</protein>
<name>A0ABD1Z9T3_9MARC</name>
<gene>
    <name evidence="1" type="ORF">R1flu_012072</name>
</gene>
<comment type="caution">
    <text evidence="1">The sequence shown here is derived from an EMBL/GenBank/DDBJ whole genome shotgun (WGS) entry which is preliminary data.</text>
</comment>
<proteinExistence type="predicted"/>
<sequence>MASYNDVFGGESTPSWLTAKECDQSSSVGAAIQCCGFSFDGRCGTIGSEGTSPFYMGDGAEFYSVPARAKQSCS</sequence>
<dbReference type="Proteomes" id="UP001605036">
    <property type="component" value="Unassembled WGS sequence"/>
</dbReference>